<reference evidence="12" key="5">
    <citation type="submission" date="2024-05" db="EMBL/GenBank/DDBJ databases">
        <authorList>
            <person name="Sun Q."/>
            <person name="Sedlacek I."/>
        </authorList>
    </citation>
    <scope>NUCLEOTIDE SEQUENCE</scope>
    <source>
        <strain evidence="12">CCM 8778</strain>
    </source>
</reference>
<reference evidence="13" key="3">
    <citation type="submission" date="2017-12" db="EMBL/GenBank/DDBJ databases">
        <authorList>
            <person name="Hurst M.R.H."/>
        </authorList>
    </citation>
    <scope>NUCLEOTIDE SEQUENCE [LARGE SCALE GENOMIC DNA]</scope>
    <source>
        <strain evidence="13">ZYSR67-Z</strain>
    </source>
</reference>
<evidence type="ECO:0000313" key="12">
    <source>
        <dbReference type="EMBL" id="GGH88859.1"/>
    </source>
</evidence>
<evidence type="ECO:0000256" key="10">
    <source>
        <dbReference type="HAMAP-Rule" id="MF_02202"/>
    </source>
</evidence>
<organism evidence="13 14">
    <name type="scientific">Pseudomonas fluvialis</name>
    <dbReference type="NCBI Taxonomy" id="1793966"/>
    <lineage>
        <taxon>Bacteria</taxon>
        <taxon>Pseudomonadati</taxon>
        <taxon>Pseudomonadota</taxon>
        <taxon>Gammaproteobacteria</taxon>
        <taxon>Pseudomonadales</taxon>
        <taxon>Pseudomonadaceae</taxon>
        <taxon>Pseudomonas</taxon>
    </lineage>
</organism>
<accession>A0A2I0CV19</accession>
<evidence type="ECO:0000313" key="14">
    <source>
        <dbReference type="Proteomes" id="UP000242861"/>
    </source>
</evidence>
<dbReference type="InterPro" id="IPR002898">
    <property type="entry name" value="MotA_ExbB_proton_chnl"/>
</dbReference>
<gene>
    <name evidence="10 13" type="primary">tolQ</name>
    <name evidence="13" type="ORF">CW360_00625</name>
    <name evidence="12" type="ORF">GCM10007363_02580</name>
</gene>
<protein>
    <recommendedName>
        <fullName evidence="10">Tol-Pal system protein TolQ</fullName>
    </recommendedName>
</protein>
<keyword evidence="9 10" id="KW-0131">Cell cycle</keyword>
<name>A0A2I0CV19_9PSED</name>
<reference evidence="14" key="2">
    <citation type="submission" date="2017-12" db="EMBL/GenBank/DDBJ databases">
        <authorList>
            <person name="Yu X.-Y."/>
        </authorList>
    </citation>
    <scope>NUCLEOTIDE SEQUENCE [LARGE SCALE GENOMIC DNA]</scope>
    <source>
        <strain evidence="14">ZYSR67-Z</strain>
    </source>
</reference>
<keyword evidence="3 10" id="KW-1003">Cell membrane</keyword>
<dbReference type="EMBL" id="PIYS01000001">
    <property type="protein sequence ID" value="PKF73419.1"/>
    <property type="molecule type" value="Genomic_DNA"/>
</dbReference>
<evidence type="ECO:0000313" key="13">
    <source>
        <dbReference type="EMBL" id="PKF73419.1"/>
    </source>
</evidence>
<dbReference type="PANTHER" id="PTHR30625:SF3">
    <property type="entry name" value="TOL-PAL SYSTEM PROTEIN TOLQ"/>
    <property type="match status" value="1"/>
</dbReference>
<dbReference type="Proteomes" id="UP000655550">
    <property type="component" value="Unassembled WGS sequence"/>
</dbReference>
<evidence type="ECO:0000256" key="8">
    <source>
        <dbReference type="ARBA" id="ARBA00023136"/>
    </source>
</evidence>
<dbReference type="Pfam" id="PF01618">
    <property type="entry name" value="MotA_ExbB"/>
    <property type="match status" value="1"/>
</dbReference>
<evidence type="ECO:0000256" key="7">
    <source>
        <dbReference type="ARBA" id="ARBA00022989"/>
    </source>
</evidence>
<comment type="subcellular location">
    <subcellularLocation>
        <location evidence="10">Cell inner membrane</location>
        <topology evidence="10">Multi-pass membrane protein</topology>
    </subcellularLocation>
    <subcellularLocation>
        <location evidence="1">Cell membrane</location>
        <topology evidence="1">Multi-pass membrane protein</topology>
    </subcellularLocation>
</comment>
<evidence type="ECO:0000256" key="5">
    <source>
        <dbReference type="ARBA" id="ARBA00022618"/>
    </source>
</evidence>
<keyword evidence="6 10" id="KW-0812">Transmembrane</keyword>
<dbReference type="InterPro" id="IPR050790">
    <property type="entry name" value="ExbB/TolQ_transport"/>
</dbReference>
<dbReference type="NCBIfam" id="TIGR02796">
    <property type="entry name" value="tolQ"/>
    <property type="match status" value="1"/>
</dbReference>
<comment type="subunit">
    <text evidence="10">The Tol-Pal system is composed of five core proteins: the inner membrane proteins TolA, TolQ and TolR, the periplasmic protein TolB and the outer membrane protein Pal. They form a network linking the inner and outer membranes and the peptidoglycan layer.</text>
</comment>
<keyword evidence="7 10" id="KW-1133">Transmembrane helix</keyword>
<dbReference type="HAMAP" id="MF_02202">
    <property type="entry name" value="TolQ"/>
    <property type="match status" value="1"/>
</dbReference>
<comment type="function">
    <text evidence="10">Part of the Tol-Pal system, which plays a role in outer membrane invagination during cell division and is important for maintaining outer membrane integrity.</text>
</comment>
<dbReference type="AlphaFoldDB" id="A0A2I0CV19"/>
<dbReference type="GO" id="GO:0005886">
    <property type="term" value="C:plasma membrane"/>
    <property type="evidence" value="ECO:0007669"/>
    <property type="project" value="UniProtKB-SubCell"/>
</dbReference>
<keyword evidence="5 10" id="KW-0132">Cell division</keyword>
<feature type="transmembrane region" description="Helical" evidence="10">
    <location>
        <begin position="175"/>
        <end position="197"/>
    </location>
</feature>
<evidence type="ECO:0000256" key="2">
    <source>
        <dbReference type="ARBA" id="ARBA00010442"/>
    </source>
</evidence>
<dbReference type="PANTHER" id="PTHR30625">
    <property type="entry name" value="PROTEIN TOLQ"/>
    <property type="match status" value="1"/>
</dbReference>
<keyword evidence="4 10" id="KW-0997">Cell inner membrane</keyword>
<dbReference type="InterPro" id="IPR014163">
    <property type="entry name" value="Tol-Pal_TolQ"/>
</dbReference>
<dbReference type="EMBL" id="BMDE01000001">
    <property type="protein sequence ID" value="GGH88859.1"/>
    <property type="molecule type" value="Genomic_DNA"/>
</dbReference>
<evidence type="ECO:0000256" key="4">
    <source>
        <dbReference type="ARBA" id="ARBA00022519"/>
    </source>
</evidence>
<sequence>MEATAVDNMSVWSLISHASLVVQLVMLSLVAASVASWVIIFQRSNLMRAAKRGLETFEERFWSGIDLSKLYRQAGSNPDPDSGVEQIFRAGFKEFSRLRQQSGVDPDAVMDGVNRAMRVAISREEEKLETALPFLATVGSTSPYVGLFGTVWGIMNSFLGLAQVQQATLATVAPGIAEALIATAIGLFAAIPAVIAYNRFAARSERLIARYYTFADEFQAILHRKVHSSDD</sequence>
<feature type="domain" description="MotA/TolQ/ExbB proton channel" evidence="11">
    <location>
        <begin position="82"/>
        <end position="211"/>
    </location>
</feature>
<keyword evidence="15" id="KW-1185">Reference proteome</keyword>
<dbReference type="GO" id="GO:0051301">
    <property type="term" value="P:cell division"/>
    <property type="evidence" value="ECO:0007669"/>
    <property type="project" value="UniProtKB-UniRule"/>
</dbReference>
<comment type="caution">
    <text evidence="13">The sequence shown here is derived from an EMBL/GenBank/DDBJ whole genome shotgun (WGS) entry which is preliminary data.</text>
</comment>
<feature type="transmembrane region" description="Helical" evidence="10">
    <location>
        <begin position="131"/>
        <end position="155"/>
    </location>
</feature>
<reference evidence="12" key="1">
    <citation type="journal article" date="2014" name="Int. J. Syst. Evol. Microbiol.">
        <title>Complete genome of a new Firmicutes species belonging to the dominant human colonic microbiota ('Ruminococcus bicirculans') reveals two chromosomes and a selective capacity to utilize plant glucans.</title>
        <authorList>
            <consortium name="NISC Comparative Sequencing Program"/>
            <person name="Wegmann U."/>
            <person name="Louis P."/>
            <person name="Goesmann A."/>
            <person name="Henrissat B."/>
            <person name="Duncan S.H."/>
            <person name="Flint H.J."/>
        </authorList>
    </citation>
    <scope>NUCLEOTIDE SEQUENCE</scope>
    <source>
        <strain evidence="12">CCM 8778</strain>
    </source>
</reference>
<dbReference type="GO" id="GO:0043213">
    <property type="term" value="P:bacteriocin transport"/>
    <property type="evidence" value="ECO:0007669"/>
    <property type="project" value="InterPro"/>
</dbReference>
<evidence type="ECO:0000259" key="11">
    <source>
        <dbReference type="Pfam" id="PF01618"/>
    </source>
</evidence>
<evidence type="ECO:0000256" key="9">
    <source>
        <dbReference type="ARBA" id="ARBA00023306"/>
    </source>
</evidence>
<proteinExistence type="inferred from homology"/>
<evidence type="ECO:0000313" key="15">
    <source>
        <dbReference type="Proteomes" id="UP000655550"/>
    </source>
</evidence>
<keyword evidence="8 10" id="KW-0472">Membrane</keyword>
<evidence type="ECO:0000256" key="3">
    <source>
        <dbReference type="ARBA" id="ARBA00022475"/>
    </source>
</evidence>
<evidence type="ECO:0000256" key="6">
    <source>
        <dbReference type="ARBA" id="ARBA00022692"/>
    </source>
</evidence>
<reference evidence="15" key="4">
    <citation type="journal article" date="2019" name="Int. J. Syst. Evol. Microbiol.">
        <title>The Global Catalogue of Microorganisms (GCM) 10K type strain sequencing project: providing services to taxonomists for standard genome sequencing and annotation.</title>
        <authorList>
            <consortium name="The Broad Institute Genomics Platform"/>
            <consortium name="The Broad Institute Genome Sequencing Center for Infectious Disease"/>
            <person name="Wu L."/>
            <person name="Ma J."/>
        </authorList>
    </citation>
    <scope>NUCLEOTIDE SEQUENCE [LARGE SCALE GENOMIC DNA]</scope>
    <source>
        <strain evidence="15">CCM 8778</strain>
    </source>
</reference>
<dbReference type="GO" id="GO:0017038">
    <property type="term" value="P:protein import"/>
    <property type="evidence" value="ECO:0007669"/>
    <property type="project" value="TreeGrafter"/>
</dbReference>
<feature type="transmembrane region" description="Helical" evidence="10">
    <location>
        <begin position="20"/>
        <end position="41"/>
    </location>
</feature>
<dbReference type="Proteomes" id="UP000242861">
    <property type="component" value="Unassembled WGS sequence"/>
</dbReference>
<comment type="similarity">
    <text evidence="2 10">Belongs to the ExbB/TolQ family.</text>
</comment>
<evidence type="ECO:0000256" key="1">
    <source>
        <dbReference type="ARBA" id="ARBA00004651"/>
    </source>
</evidence>